<proteinExistence type="inferred from homology"/>
<name>A0A3R6HZT2_9BACT</name>
<protein>
    <submittedName>
        <fullName evidence="5">Glycosyltransferase family 2 protein</fullName>
    </submittedName>
</protein>
<evidence type="ECO:0000256" key="1">
    <source>
        <dbReference type="ARBA" id="ARBA00006739"/>
    </source>
</evidence>
<evidence type="ECO:0000259" key="4">
    <source>
        <dbReference type="Pfam" id="PF00535"/>
    </source>
</evidence>
<dbReference type="EMBL" id="QRNO01000050">
    <property type="protein sequence ID" value="RHK48987.1"/>
    <property type="molecule type" value="Genomic_DNA"/>
</dbReference>
<dbReference type="InterPro" id="IPR029044">
    <property type="entry name" value="Nucleotide-diphossugar_trans"/>
</dbReference>
<feature type="domain" description="Glycosyltransferase 2-like" evidence="4">
    <location>
        <begin position="6"/>
        <end position="178"/>
    </location>
</feature>
<evidence type="ECO:0000313" key="6">
    <source>
        <dbReference type="Proteomes" id="UP000286598"/>
    </source>
</evidence>
<dbReference type="Gene3D" id="3.90.550.10">
    <property type="entry name" value="Spore Coat Polysaccharide Biosynthesis Protein SpsA, Chain A"/>
    <property type="match status" value="1"/>
</dbReference>
<evidence type="ECO:0000313" key="5">
    <source>
        <dbReference type="EMBL" id="RHK48987.1"/>
    </source>
</evidence>
<organism evidence="5 6">
    <name type="scientific">Leyella stercorea</name>
    <dbReference type="NCBI Taxonomy" id="363265"/>
    <lineage>
        <taxon>Bacteria</taxon>
        <taxon>Pseudomonadati</taxon>
        <taxon>Bacteroidota</taxon>
        <taxon>Bacteroidia</taxon>
        <taxon>Bacteroidales</taxon>
        <taxon>Prevotellaceae</taxon>
        <taxon>Leyella</taxon>
    </lineage>
</organism>
<evidence type="ECO:0000256" key="3">
    <source>
        <dbReference type="ARBA" id="ARBA00022679"/>
    </source>
</evidence>
<reference evidence="5 6" key="1">
    <citation type="submission" date="2018-08" db="EMBL/GenBank/DDBJ databases">
        <title>A genome reference for cultivated species of the human gut microbiota.</title>
        <authorList>
            <person name="Zou Y."/>
            <person name="Xue W."/>
            <person name="Luo G."/>
        </authorList>
    </citation>
    <scope>NUCLEOTIDE SEQUENCE [LARGE SCALE GENOMIC DNA]</scope>
    <source>
        <strain evidence="5 6">AF42-9</strain>
    </source>
</reference>
<accession>A0A3R6HZT2</accession>
<keyword evidence="2" id="KW-0328">Glycosyltransferase</keyword>
<dbReference type="Proteomes" id="UP000286598">
    <property type="component" value="Unassembled WGS sequence"/>
</dbReference>
<dbReference type="AlphaFoldDB" id="A0A3R6HZT2"/>
<dbReference type="GO" id="GO:0016757">
    <property type="term" value="F:glycosyltransferase activity"/>
    <property type="evidence" value="ECO:0007669"/>
    <property type="project" value="UniProtKB-KW"/>
</dbReference>
<dbReference type="InterPro" id="IPR001173">
    <property type="entry name" value="Glyco_trans_2-like"/>
</dbReference>
<keyword evidence="3 5" id="KW-0808">Transferase</keyword>
<comment type="caution">
    <text evidence="5">The sequence shown here is derived from an EMBL/GenBank/DDBJ whole genome shotgun (WGS) entry which is preliminary data.</text>
</comment>
<dbReference type="Pfam" id="PF00535">
    <property type="entry name" value="Glycos_transf_2"/>
    <property type="match status" value="1"/>
</dbReference>
<dbReference type="PANTHER" id="PTHR43179:SF12">
    <property type="entry name" value="GALACTOFURANOSYLTRANSFERASE GLFT2"/>
    <property type="match status" value="1"/>
</dbReference>
<comment type="similarity">
    <text evidence="1">Belongs to the glycosyltransferase 2 family.</text>
</comment>
<dbReference type="SUPFAM" id="SSF53448">
    <property type="entry name" value="Nucleotide-diphospho-sugar transferases"/>
    <property type="match status" value="1"/>
</dbReference>
<gene>
    <name evidence="5" type="ORF">DW060_09630</name>
</gene>
<dbReference type="OrthoDB" id="9771846at2"/>
<evidence type="ECO:0000256" key="2">
    <source>
        <dbReference type="ARBA" id="ARBA00022676"/>
    </source>
</evidence>
<keyword evidence="6" id="KW-1185">Reference proteome</keyword>
<sequence>MKKVAIVILNWNGEQMLRRFLPSVLQYSEAVADIVVADNASTDASLALLEKKFPTVRTIVLDRNYGFAEGYNRALRQVEYEYYVLLNSDVEVTEGWLDTLIDFMDRHPEAAACQPKLLAEHDRTLFEYAGASGGYIDRYGYPFCRGRLFETVEKDEGQYDDVCEVMWATGACLMIRRADYWRVDGLDGRFFAHNEEIDLCWRLCNLGRKIYCVPQSRVFHVGGGTLPKGNPMKTFLNFRNNLTMLYKNLPEVELRHVMRVRCWLDYVAAFKSLILDGNFSEFKAVIRGRQAFKAWRNQFDADRVAIQASRVSQMDVMRKPYSLLWQYYAHGVHIYINLKNER</sequence>
<dbReference type="CDD" id="cd04186">
    <property type="entry name" value="GT_2_like_c"/>
    <property type="match status" value="1"/>
</dbReference>
<dbReference type="PANTHER" id="PTHR43179">
    <property type="entry name" value="RHAMNOSYLTRANSFERASE WBBL"/>
    <property type="match status" value="1"/>
</dbReference>